<evidence type="ECO:0000256" key="1">
    <source>
        <dbReference type="ARBA" id="ARBA00022737"/>
    </source>
</evidence>
<feature type="region of interest" description="Disordered" evidence="4">
    <location>
        <begin position="1"/>
        <end position="44"/>
    </location>
</feature>
<feature type="repeat" description="ANK" evidence="3">
    <location>
        <begin position="154"/>
        <end position="180"/>
    </location>
</feature>
<gene>
    <name evidence="5" type="ORF">PGLA2088_LOCUS48311</name>
</gene>
<evidence type="ECO:0008006" key="7">
    <source>
        <dbReference type="Google" id="ProtNLM"/>
    </source>
</evidence>
<evidence type="ECO:0000256" key="2">
    <source>
        <dbReference type="ARBA" id="ARBA00023043"/>
    </source>
</evidence>
<feature type="compositionally biased region" description="Polar residues" evidence="4">
    <location>
        <begin position="29"/>
        <end position="40"/>
    </location>
</feature>
<reference evidence="5" key="1">
    <citation type="submission" date="2021-02" db="EMBL/GenBank/DDBJ databases">
        <authorList>
            <person name="Dougan E. K."/>
            <person name="Rhodes N."/>
            <person name="Thang M."/>
            <person name="Chan C."/>
        </authorList>
    </citation>
    <scope>NUCLEOTIDE SEQUENCE</scope>
</reference>
<dbReference type="SUPFAM" id="SSF48403">
    <property type="entry name" value="Ankyrin repeat"/>
    <property type="match status" value="1"/>
</dbReference>
<accession>A0A813LKL6</accession>
<dbReference type="Proteomes" id="UP000626109">
    <property type="component" value="Unassembled WGS sequence"/>
</dbReference>
<dbReference type="SMART" id="SM00248">
    <property type="entry name" value="ANK"/>
    <property type="match status" value="5"/>
</dbReference>
<dbReference type="Pfam" id="PF12796">
    <property type="entry name" value="Ank_2"/>
    <property type="match status" value="1"/>
</dbReference>
<dbReference type="PROSITE" id="PS50297">
    <property type="entry name" value="ANK_REP_REGION"/>
    <property type="match status" value="3"/>
</dbReference>
<dbReference type="PANTHER" id="PTHR24198">
    <property type="entry name" value="ANKYRIN REPEAT AND PROTEIN KINASE DOMAIN-CONTAINING PROTEIN"/>
    <property type="match status" value="1"/>
</dbReference>
<evidence type="ECO:0000313" key="6">
    <source>
        <dbReference type="Proteomes" id="UP000626109"/>
    </source>
</evidence>
<evidence type="ECO:0000256" key="3">
    <source>
        <dbReference type="PROSITE-ProRule" id="PRU00023"/>
    </source>
</evidence>
<sequence length="298" mass="31024">CEALSAVGMRSSSPFGGRAGGGGWFQSGESSGQKESNTGPANGRREIEDRLIRHKAALLTDASMSGDQARVQELLSENADPNMSDEQGRLPLHAATFAGATAVLSSLLDARADANLREQGDGNRSLQIAAWQGHLEATELLLDNRADVEAVDERGWSPLCSAASQGHASVVRLLVQKGADPRRDVAVAGQGTMNALQAAAKGRHVEVAQVLKEALANAPAQSAAADGPSGLLLRAATGLKQQLAVVPRSPFSPRPVVGTFRAQRHVSSSPLSQVSACLGRVADVLAPCCSACRRAENK</sequence>
<dbReference type="InterPro" id="IPR036770">
    <property type="entry name" value="Ankyrin_rpt-contain_sf"/>
</dbReference>
<name>A0A813LKL6_POLGL</name>
<keyword evidence="2 3" id="KW-0040">ANK repeat</keyword>
<dbReference type="PROSITE" id="PS50088">
    <property type="entry name" value="ANK_REPEAT"/>
    <property type="match status" value="3"/>
</dbReference>
<dbReference type="AlphaFoldDB" id="A0A813LKL6"/>
<feature type="repeat" description="ANK" evidence="3">
    <location>
        <begin position="87"/>
        <end position="119"/>
    </location>
</feature>
<dbReference type="InterPro" id="IPR002110">
    <property type="entry name" value="Ankyrin_rpt"/>
</dbReference>
<evidence type="ECO:0000256" key="4">
    <source>
        <dbReference type="SAM" id="MobiDB-lite"/>
    </source>
</evidence>
<feature type="non-terminal residue" evidence="5">
    <location>
        <position position="1"/>
    </location>
</feature>
<dbReference type="Pfam" id="PF13637">
    <property type="entry name" value="Ank_4"/>
    <property type="match status" value="1"/>
</dbReference>
<organism evidence="5 6">
    <name type="scientific">Polarella glacialis</name>
    <name type="common">Dinoflagellate</name>
    <dbReference type="NCBI Taxonomy" id="89957"/>
    <lineage>
        <taxon>Eukaryota</taxon>
        <taxon>Sar</taxon>
        <taxon>Alveolata</taxon>
        <taxon>Dinophyceae</taxon>
        <taxon>Suessiales</taxon>
        <taxon>Suessiaceae</taxon>
        <taxon>Polarella</taxon>
    </lineage>
</organism>
<dbReference type="Gene3D" id="1.25.40.20">
    <property type="entry name" value="Ankyrin repeat-containing domain"/>
    <property type="match status" value="1"/>
</dbReference>
<comment type="caution">
    <text evidence="5">The sequence shown here is derived from an EMBL/GenBank/DDBJ whole genome shotgun (WGS) entry which is preliminary data.</text>
</comment>
<proteinExistence type="predicted"/>
<dbReference type="EMBL" id="CAJNNW010036662">
    <property type="protein sequence ID" value="CAE8736436.1"/>
    <property type="molecule type" value="Genomic_DNA"/>
</dbReference>
<evidence type="ECO:0000313" key="5">
    <source>
        <dbReference type="EMBL" id="CAE8736436.1"/>
    </source>
</evidence>
<keyword evidence="1" id="KW-0677">Repeat</keyword>
<feature type="repeat" description="ANK" evidence="3">
    <location>
        <begin position="121"/>
        <end position="153"/>
    </location>
</feature>
<dbReference type="PANTHER" id="PTHR24198:SF165">
    <property type="entry name" value="ANKYRIN REPEAT-CONTAINING PROTEIN-RELATED"/>
    <property type="match status" value="1"/>
</dbReference>
<protein>
    <recommendedName>
        <fullName evidence="7">ANK_REP_REGION domain-containing protein</fullName>
    </recommendedName>
</protein>